<feature type="compositionally biased region" description="Basic and acidic residues" evidence="1">
    <location>
        <begin position="51"/>
        <end position="60"/>
    </location>
</feature>
<proteinExistence type="predicted"/>
<name>A0ABP7Y2L6_9ACTN</name>
<accession>A0ABP7Y2L6</accession>
<organism evidence="2 3">
    <name type="scientific">Streptomyces tunisiensis</name>
    <dbReference type="NCBI Taxonomy" id="948699"/>
    <lineage>
        <taxon>Bacteria</taxon>
        <taxon>Bacillati</taxon>
        <taxon>Actinomycetota</taxon>
        <taxon>Actinomycetes</taxon>
        <taxon>Kitasatosporales</taxon>
        <taxon>Streptomycetaceae</taxon>
        <taxon>Streptomyces</taxon>
    </lineage>
</organism>
<gene>
    <name evidence="2" type="ORF">GCM10022285_17310</name>
</gene>
<evidence type="ECO:0000313" key="3">
    <source>
        <dbReference type="Proteomes" id="UP001501845"/>
    </source>
</evidence>
<keyword evidence="3" id="KW-1185">Reference proteome</keyword>
<comment type="caution">
    <text evidence="2">The sequence shown here is derived from an EMBL/GenBank/DDBJ whole genome shotgun (WGS) entry which is preliminary data.</text>
</comment>
<dbReference type="EMBL" id="BAABBU010000007">
    <property type="protein sequence ID" value="GAA4129611.1"/>
    <property type="molecule type" value="Genomic_DNA"/>
</dbReference>
<evidence type="ECO:0000256" key="1">
    <source>
        <dbReference type="SAM" id="MobiDB-lite"/>
    </source>
</evidence>
<evidence type="ECO:0000313" key="2">
    <source>
        <dbReference type="EMBL" id="GAA4129611.1"/>
    </source>
</evidence>
<evidence type="ECO:0008006" key="4">
    <source>
        <dbReference type="Google" id="ProtNLM"/>
    </source>
</evidence>
<dbReference type="Proteomes" id="UP001501845">
    <property type="component" value="Unassembled WGS sequence"/>
</dbReference>
<sequence length="60" mass="7173">MTPWQTTTPPTGPRHVLKVHWFWLHNWQPPKRNPRPWSNDMEEWPTGFAPSRRDGEGPSR</sequence>
<feature type="region of interest" description="Disordered" evidence="1">
    <location>
        <begin position="28"/>
        <end position="60"/>
    </location>
</feature>
<protein>
    <recommendedName>
        <fullName evidence="4">Transposase</fullName>
    </recommendedName>
</protein>
<reference evidence="3" key="1">
    <citation type="journal article" date="2019" name="Int. J. Syst. Evol. Microbiol.">
        <title>The Global Catalogue of Microorganisms (GCM) 10K type strain sequencing project: providing services to taxonomists for standard genome sequencing and annotation.</title>
        <authorList>
            <consortium name="The Broad Institute Genomics Platform"/>
            <consortium name="The Broad Institute Genome Sequencing Center for Infectious Disease"/>
            <person name="Wu L."/>
            <person name="Ma J."/>
        </authorList>
    </citation>
    <scope>NUCLEOTIDE SEQUENCE [LARGE SCALE GENOMIC DNA]</scope>
    <source>
        <strain evidence="3">JCM 17589</strain>
    </source>
</reference>